<organism evidence="3 4">
    <name type="scientific">Mycobacterium kyorinense</name>
    <dbReference type="NCBI Taxonomy" id="487514"/>
    <lineage>
        <taxon>Bacteria</taxon>
        <taxon>Bacillati</taxon>
        <taxon>Actinomycetota</taxon>
        <taxon>Actinomycetes</taxon>
        <taxon>Mycobacteriales</taxon>
        <taxon>Mycobacteriaceae</taxon>
        <taxon>Mycobacterium</taxon>
    </lineage>
</organism>
<evidence type="ECO:0000256" key="2">
    <source>
        <dbReference type="SAM" id="Phobius"/>
    </source>
</evidence>
<accession>A0A1X1YAT5</accession>
<keyword evidence="2" id="KW-1133">Transmembrane helix</keyword>
<reference evidence="3 4" key="1">
    <citation type="submission" date="2016-01" db="EMBL/GenBank/DDBJ databases">
        <title>The new phylogeny of the genus Mycobacterium.</title>
        <authorList>
            <person name="Tarcisio F."/>
            <person name="Conor M."/>
            <person name="Antonella G."/>
            <person name="Elisabetta G."/>
            <person name="Giulia F.S."/>
            <person name="Sara T."/>
            <person name="Anna F."/>
            <person name="Clotilde B."/>
            <person name="Roberto B."/>
            <person name="Veronica D.S."/>
            <person name="Fabio R."/>
            <person name="Monica P."/>
            <person name="Olivier J."/>
            <person name="Enrico T."/>
            <person name="Nicola S."/>
        </authorList>
    </citation>
    <scope>NUCLEOTIDE SEQUENCE [LARGE SCALE GENOMIC DNA]</scope>
    <source>
        <strain evidence="3 4">DSM 45166</strain>
    </source>
</reference>
<dbReference type="Proteomes" id="UP000193487">
    <property type="component" value="Unassembled WGS sequence"/>
</dbReference>
<dbReference type="EMBL" id="LQPE01000034">
    <property type="protein sequence ID" value="ORW08222.1"/>
    <property type="molecule type" value="Genomic_DNA"/>
</dbReference>
<evidence type="ECO:0000256" key="1">
    <source>
        <dbReference type="SAM" id="MobiDB-lite"/>
    </source>
</evidence>
<keyword evidence="2" id="KW-0472">Membrane</keyword>
<name>A0A1X1YAT5_9MYCO</name>
<feature type="region of interest" description="Disordered" evidence="1">
    <location>
        <begin position="1"/>
        <end position="22"/>
    </location>
</feature>
<dbReference type="RefSeq" id="WP_052425649.1">
    <property type="nucleotide sequence ID" value="NZ_BBKA01000084.1"/>
</dbReference>
<comment type="caution">
    <text evidence="3">The sequence shown here is derived from an EMBL/GenBank/DDBJ whole genome shotgun (WGS) entry which is preliminary data.</text>
</comment>
<proteinExistence type="predicted"/>
<evidence type="ECO:0000313" key="4">
    <source>
        <dbReference type="Proteomes" id="UP000193487"/>
    </source>
</evidence>
<protein>
    <submittedName>
        <fullName evidence="3">Uncharacterized protein</fullName>
    </submittedName>
</protein>
<feature type="transmembrane region" description="Helical" evidence="2">
    <location>
        <begin position="29"/>
        <end position="51"/>
    </location>
</feature>
<keyword evidence="2" id="KW-0812">Transmembrane</keyword>
<evidence type="ECO:0000313" key="3">
    <source>
        <dbReference type="EMBL" id="ORW08222.1"/>
    </source>
</evidence>
<sequence length="168" mass="16731">MADVRDDADGDPPLKPAHAARPGGRPLRVVAAVAGLAAAGVAVALGTAALVSEPAATPSSPITAQHITVSRPPAAIPLSDAQILALLDRPADYGPLADPQRRGSCLTGLGYAASVRVLGARPIEIAGRPGVLLVLPGDTPDTVAALAVAPTCSRADTGLLADRSVPRP</sequence>
<gene>
    <name evidence="3" type="ORF">AWC14_23350</name>
</gene>
<dbReference type="AlphaFoldDB" id="A0A1X1YAT5"/>
<keyword evidence="4" id="KW-1185">Reference proteome</keyword>
<dbReference type="STRING" id="487514.A5707_03630"/>